<evidence type="ECO:0000313" key="3">
    <source>
        <dbReference type="Proteomes" id="UP001066276"/>
    </source>
</evidence>
<dbReference type="EMBL" id="JANPWB010000002">
    <property type="protein sequence ID" value="KAJ1208696.1"/>
    <property type="molecule type" value="Genomic_DNA"/>
</dbReference>
<proteinExistence type="predicted"/>
<sequence length="116" mass="12440">MGVQRSAWLRAGPCGLRGPQRKERDSAQPAGGRRRCRSWDLPRPVGAARVPGCCGGACWPRALNSWTLVHWASLEIHTLAVFALDGGVVKALLKRGCNWLLCEAGAGERGTAEPVP</sequence>
<feature type="region of interest" description="Disordered" evidence="1">
    <location>
        <begin position="11"/>
        <end position="35"/>
    </location>
</feature>
<protein>
    <submittedName>
        <fullName evidence="2">Uncharacterized protein</fullName>
    </submittedName>
</protein>
<evidence type="ECO:0000256" key="1">
    <source>
        <dbReference type="SAM" id="MobiDB-lite"/>
    </source>
</evidence>
<organism evidence="2 3">
    <name type="scientific">Pleurodeles waltl</name>
    <name type="common">Iberian ribbed newt</name>
    <dbReference type="NCBI Taxonomy" id="8319"/>
    <lineage>
        <taxon>Eukaryota</taxon>
        <taxon>Metazoa</taxon>
        <taxon>Chordata</taxon>
        <taxon>Craniata</taxon>
        <taxon>Vertebrata</taxon>
        <taxon>Euteleostomi</taxon>
        <taxon>Amphibia</taxon>
        <taxon>Batrachia</taxon>
        <taxon>Caudata</taxon>
        <taxon>Salamandroidea</taxon>
        <taxon>Salamandridae</taxon>
        <taxon>Pleurodelinae</taxon>
        <taxon>Pleurodeles</taxon>
    </lineage>
</organism>
<reference evidence="2" key="1">
    <citation type="journal article" date="2022" name="bioRxiv">
        <title>Sequencing and chromosome-scale assembly of the giantPleurodeles waltlgenome.</title>
        <authorList>
            <person name="Brown T."/>
            <person name="Elewa A."/>
            <person name="Iarovenko S."/>
            <person name="Subramanian E."/>
            <person name="Araus A.J."/>
            <person name="Petzold A."/>
            <person name="Susuki M."/>
            <person name="Suzuki K.-i.T."/>
            <person name="Hayashi T."/>
            <person name="Toyoda A."/>
            <person name="Oliveira C."/>
            <person name="Osipova E."/>
            <person name="Leigh N.D."/>
            <person name="Simon A."/>
            <person name="Yun M.H."/>
        </authorList>
    </citation>
    <scope>NUCLEOTIDE SEQUENCE</scope>
    <source>
        <strain evidence="2">20211129_DDA</strain>
        <tissue evidence="2">Liver</tissue>
    </source>
</reference>
<accession>A0AAV7W7Z8</accession>
<gene>
    <name evidence="2" type="ORF">NDU88_004079</name>
</gene>
<keyword evidence="3" id="KW-1185">Reference proteome</keyword>
<dbReference type="Proteomes" id="UP001066276">
    <property type="component" value="Chromosome 1_2"/>
</dbReference>
<evidence type="ECO:0000313" key="2">
    <source>
        <dbReference type="EMBL" id="KAJ1208696.1"/>
    </source>
</evidence>
<dbReference type="AlphaFoldDB" id="A0AAV7W7Z8"/>
<comment type="caution">
    <text evidence="2">The sequence shown here is derived from an EMBL/GenBank/DDBJ whole genome shotgun (WGS) entry which is preliminary data.</text>
</comment>
<name>A0AAV7W7Z8_PLEWA</name>